<feature type="transmembrane region" description="Helical" evidence="2">
    <location>
        <begin position="12"/>
        <end position="32"/>
    </location>
</feature>
<organism evidence="3 4">
    <name type="scientific">Candidatus Portnoybacteria bacterium CG06_land_8_20_14_3_00_39_12</name>
    <dbReference type="NCBI Taxonomy" id="1974809"/>
    <lineage>
        <taxon>Bacteria</taxon>
        <taxon>Candidatus Portnoyibacteriota</taxon>
    </lineage>
</organism>
<dbReference type="Proteomes" id="UP000228775">
    <property type="component" value="Unassembled WGS sequence"/>
</dbReference>
<keyword evidence="1" id="KW-0175">Coiled coil</keyword>
<evidence type="ECO:0000256" key="1">
    <source>
        <dbReference type="SAM" id="Coils"/>
    </source>
</evidence>
<evidence type="ECO:0000313" key="4">
    <source>
        <dbReference type="Proteomes" id="UP000228775"/>
    </source>
</evidence>
<dbReference type="EMBL" id="PEVY01000091">
    <property type="protein sequence ID" value="PIU74771.1"/>
    <property type="molecule type" value="Genomic_DNA"/>
</dbReference>
<proteinExistence type="predicted"/>
<name>A0A2M7AVX3_9BACT</name>
<gene>
    <name evidence="3" type="ORF">COS76_04375</name>
</gene>
<accession>A0A2M7AVX3</accession>
<dbReference type="Pfam" id="PF14584">
    <property type="entry name" value="DUF4446"/>
    <property type="match status" value="1"/>
</dbReference>
<comment type="caution">
    <text evidence="3">The sequence shown here is derived from an EMBL/GenBank/DDBJ whole genome shotgun (WGS) entry which is preliminary data.</text>
</comment>
<evidence type="ECO:0000313" key="3">
    <source>
        <dbReference type="EMBL" id="PIU74771.1"/>
    </source>
</evidence>
<feature type="coiled-coil region" evidence="1">
    <location>
        <begin position="51"/>
        <end position="78"/>
    </location>
</feature>
<evidence type="ECO:0008006" key="5">
    <source>
        <dbReference type="Google" id="ProtNLM"/>
    </source>
</evidence>
<reference evidence="4" key="1">
    <citation type="submission" date="2017-09" db="EMBL/GenBank/DDBJ databases">
        <title>Depth-based differentiation of microbial function through sediment-hosted aquifers and enrichment of novel symbionts in the deep terrestrial subsurface.</title>
        <authorList>
            <person name="Probst A.J."/>
            <person name="Ladd B."/>
            <person name="Jarett J.K."/>
            <person name="Geller-Mcgrath D.E."/>
            <person name="Sieber C.M.K."/>
            <person name="Emerson J.B."/>
            <person name="Anantharaman K."/>
            <person name="Thomas B.C."/>
            <person name="Malmstrom R."/>
            <person name="Stieglmeier M."/>
            <person name="Klingl A."/>
            <person name="Woyke T."/>
            <person name="Ryan C.M."/>
            <person name="Banfield J.F."/>
        </authorList>
    </citation>
    <scope>NUCLEOTIDE SEQUENCE [LARGE SCALE GENOMIC DNA]</scope>
</reference>
<keyword evidence="2" id="KW-1133">Transmembrane helix</keyword>
<keyword evidence="2" id="KW-0472">Membrane</keyword>
<keyword evidence="2" id="KW-0812">Transmembrane</keyword>
<dbReference type="InterPro" id="IPR027981">
    <property type="entry name" value="DUF4446"/>
</dbReference>
<sequence>MISNFSEVPFLIVILVVFVWLGTITFLLTKVLKTFGHLTKGVDDKDLRQILEELLSEVKKEKEISADLEKKLESLRLDGLNHTQKIGFIRYNPFSETGGNQSFALAILDGKDSGFVITSLHSREATRVFAKPVKEGKEAGFEFSKEEISAIVESKKRRPSKN</sequence>
<evidence type="ECO:0000256" key="2">
    <source>
        <dbReference type="SAM" id="Phobius"/>
    </source>
</evidence>
<protein>
    <recommendedName>
        <fullName evidence="5">DUF4446 domain-containing protein</fullName>
    </recommendedName>
</protein>
<dbReference type="AlphaFoldDB" id="A0A2M7AVX3"/>